<evidence type="ECO:0000313" key="2">
    <source>
        <dbReference type="EMBL" id="XCM36746.1"/>
    </source>
</evidence>
<dbReference type="PROSITE" id="PS50042">
    <property type="entry name" value="CNMP_BINDING_3"/>
    <property type="match status" value="1"/>
</dbReference>
<dbReference type="InterPro" id="IPR014710">
    <property type="entry name" value="RmlC-like_jellyroll"/>
</dbReference>
<reference evidence="2" key="1">
    <citation type="submission" date="2024-07" db="EMBL/GenBank/DDBJ databases">
        <authorList>
            <person name="Kim Y.J."/>
            <person name="Jeong J.Y."/>
        </authorList>
    </citation>
    <scope>NUCLEOTIDE SEQUENCE</scope>
    <source>
        <strain evidence="2">GIHE-MW2</strain>
    </source>
</reference>
<evidence type="ECO:0000259" key="1">
    <source>
        <dbReference type="PROSITE" id="PS50042"/>
    </source>
</evidence>
<dbReference type="PANTHER" id="PTHR24567:SF68">
    <property type="entry name" value="DNA-BINDING TRANSCRIPTIONAL DUAL REGULATOR CRP"/>
    <property type="match status" value="1"/>
</dbReference>
<dbReference type="RefSeq" id="WP_054469294.1">
    <property type="nucleotide sequence ID" value="NZ_CP159837.1"/>
</dbReference>
<sequence length="183" mass="20162">MKKVLFILSELSTRDIDWLLTHGQVQEVTKGTVLIHEGLPLDALYIVLDGILTVSVAGLGNREVAKIVCGEVLGEMSFVDGSPPSATVKAIENSLVLAINQKKLSQKLEEDVLFALRFYQAITKFLSYRLRGTFQSFSMKESSEPQNNALDDAEDVMGGANWEMAKAKFERLIQGIKQGSTLV</sequence>
<dbReference type="SMART" id="SM00100">
    <property type="entry name" value="cNMP"/>
    <property type="match status" value="1"/>
</dbReference>
<dbReference type="InterPro" id="IPR018490">
    <property type="entry name" value="cNMP-bd_dom_sf"/>
</dbReference>
<accession>A0AAU8JD64</accession>
<dbReference type="InterPro" id="IPR050397">
    <property type="entry name" value="Env_Response_Regulators"/>
</dbReference>
<feature type="domain" description="Cyclic nucleotide-binding" evidence="1">
    <location>
        <begin position="7"/>
        <end position="125"/>
    </location>
</feature>
<proteinExistence type="predicted"/>
<dbReference type="GO" id="GO:0005829">
    <property type="term" value="C:cytosol"/>
    <property type="evidence" value="ECO:0007669"/>
    <property type="project" value="TreeGrafter"/>
</dbReference>
<dbReference type="Pfam" id="PF00027">
    <property type="entry name" value="cNMP_binding"/>
    <property type="match status" value="1"/>
</dbReference>
<name>A0AAU8JD64_9CYAN</name>
<dbReference type="CDD" id="cd00038">
    <property type="entry name" value="CAP_ED"/>
    <property type="match status" value="1"/>
</dbReference>
<dbReference type="PANTHER" id="PTHR24567">
    <property type="entry name" value="CRP FAMILY TRANSCRIPTIONAL REGULATORY PROTEIN"/>
    <property type="match status" value="1"/>
</dbReference>
<dbReference type="EMBL" id="CP159837">
    <property type="protein sequence ID" value="XCM36746.1"/>
    <property type="molecule type" value="Genomic_DNA"/>
</dbReference>
<organism evidence="2">
    <name type="scientific">Planktothricoides raciborskii GIHE-MW2</name>
    <dbReference type="NCBI Taxonomy" id="2792601"/>
    <lineage>
        <taxon>Bacteria</taxon>
        <taxon>Bacillati</taxon>
        <taxon>Cyanobacteriota</taxon>
        <taxon>Cyanophyceae</taxon>
        <taxon>Oscillatoriophycideae</taxon>
        <taxon>Oscillatoriales</taxon>
        <taxon>Oscillatoriaceae</taxon>
        <taxon>Planktothricoides</taxon>
    </lineage>
</organism>
<dbReference type="InterPro" id="IPR000595">
    <property type="entry name" value="cNMP-bd_dom"/>
</dbReference>
<gene>
    <name evidence="2" type="ORF">ABWT76_005523</name>
</gene>
<dbReference type="Gene3D" id="2.60.120.10">
    <property type="entry name" value="Jelly Rolls"/>
    <property type="match status" value="1"/>
</dbReference>
<protein>
    <submittedName>
        <fullName evidence="2">Cyclic nucleotide-binding domain-containing protein</fullName>
    </submittedName>
</protein>
<dbReference type="SUPFAM" id="SSF51206">
    <property type="entry name" value="cAMP-binding domain-like"/>
    <property type="match status" value="1"/>
</dbReference>
<dbReference type="GO" id="GO:0003700">
    <property type="term" value="F:DNA-binding transcription factor activity"/>
    <property type="evidence" value="ECO:0007669"/>
    <property type="project" value="TreeGrafter"/>
</dbReference>
<dbReference type="AlphaFoldDB" id="A0AAU8JD64"/>